<dbReference type="EMBL" id="JAESIY010000001">
    <property type="protein sequence ID" value="MBL3654496.1"/>
    <property type="molecule type" value="Genomic_DNA"/>
</dbReference>
<organism evidence="1 2">
    <name type="scientific">Fulvivirga sediminis</name>
    <dbReference type="NCBI Taxonomy" id="2803949"/>
    <lineage>
        <taxon>Bacteria</taxon>
        <taxon>Pseudomonadati</taxon>
        <taxon>Bacteroidota</taxon>
        <taxon>Cytophagia</taxon>
        <taxon>Cytophagales</taxon>
        <taxon>Fulvivirgaceae</taxon>
        <taxon>Fulvivirga</taxon>
    </lineage>
</organism>
<accession>A0A937F3T3</accession>
<dbReference type="AlphaFoldDB" id="A0A937F3T3"/>
<evidence type="ECO:0000313" key="2">
    <source>
        <dbReference type="Proteomes" id="UP000659388"/>
    </source>
</evidence>
<sequence length="168" mass="19392">MIFICYGSLASGQTKEEHIQNLRSEFQRVNSITDLKEIVIDSEDFLDHVTDGGGELKGYFENADLVKFTERIGLSYGVRVTDYYSKAGRIFFSYRIESRFDDKYDDSGELTGLNYSKLILKYEGRYYFNNGKLIEIIEKVEPMFSSPFEANSFLKVGHELKELLVKAK</sequence>
<dbReference type="Proteomes" id="UP000659388">
    <property type="component" value="Unassembled WGS sequence"/>
</dbReference>
<evidence type="ECO:0000313" key="1">
    <source>
        <dbReference type="EMBL" id="MBL3654496.1"/>
    </source>
</evidence>
<reference evidence="1" key="1">
    <citation type="submission" date="2021-01" db="EMBL/GenBank/DDBJ databases">
        <title>Fulvivirga kasyanovii gen. nov., sp nov., a novel member of the phylum Bacteroidetes isolated from seawater in a mussel farm.</title>
        <authorList>
            <person name="Zhao L.-H."/>
            <person name="Wang Z.-J."/>
        </authorList>
    </citation>
    <scope>NUCLEOTIDE SEQUENCE</scope>
    <source>
        <strain evidence="1">2943</strain>
    </source>
</reference>
<dbReference type="RefSeq" id="WP_202241325.1">
    <property type="nucleotide sequence ID" value="NZ_JAESIY010000001.1"/>
</dbReference>
<proteinExistence type="predicted"/>
<protein>
    <submittedName>
        <fullName evidence="1">Uncharacterized protein</fullName>
    </submittedName>
</protein>
<comment type="caution">
    <text evidence="1">The sequence shown here is derived from an EMBL/GenBank/DDBJ whole genome shotgun (WGS) entry which is preliminary data.</text>
</comment>
<keyword evidence="2" id="KW-1185">Reference proteome</keyword>
<gene>
    <name evidence="1" type="ORF">JL102_00015</name>
</gene>
<name>A0A937F3T3_9BACT</name>